<dbReference type="InterPro" id="IPR045592">
    <property type="entry name" value="DUF6461"/>
</dbReference>
<evidence type="ECO:0000313" key="1">
    <source>
        <dbReference type="EMBL" id="TKT08152.1"/>
    </source>
</evidence>
<evidence type="ECO:0000313" key="2">
    <source>
        <dbReference type="Proteomes" id="UP000308632"/>
    </source>
</evidence>
<name>A0A4U5X1C6_STRGB</name>
<dbReference type="EMBL" id="SZPR01000015">
    <property type="protein sequence ID" value="TKT08152.1"/>
    <property type="molecule type" value="Genomic_DNA"/>
</dbReference>
<protein>
    <submittedName>
        <fullName evidence="1">Uncharacterized protein</fullName>
    </submittedName>
</protein>
<dbReference type="Pfam" id="PF20062">
    <property type="entry name" value="DUF6461"/>
    <property type="match status" value="1"/>
</dbReference>
<proteinExistence type="predicted"/>
<accession>A0A4U5X1C6</accession>
<reference evidence="1 2" key="1">
    <citation type="submission" date="2019-04" db="EMBL/GenBank/DDBJ databases">
        <title>Streptomyces lasaliensis sp.nov., an Actinomycete isolated from soil which produces the polyether antibiotic lasalocid.</title>
        <authorList>
            <person name="Erwin G."/>
            <person name="Haber C."/>
        </authorList>
    </citation>
    <scope>NUCLEOTIDE SEQUENCE [LARGE SCALE GENOMIC DNA]</scope>
    <source>
        <strain evidence="1 2">DSM 40089</strain>
    </source>
</reference>
<gene>
    <name evidence="1" type="ORF">E4U92_19385</name>
</gene>
<comment type="caution">
    <text evidence="1">The sequence shown here is derived from an EMBL/GenBank/DDBJ whole genome shotgun (WGS) entry which is preliminary data.</text>
</comment>
<dbReference type="Proteomes" id="UP000308632">
    <property type="component" value="Unassembled WGS sequence"/>
</dbReference>
<dbReference type="AlphaFoldDB" id="A0A4U5X1C6"/>
<dbReference type="RefSeq" id="WP_137301688.1">
    <property type="nucleotide sequence ID" value="NZ_BMVD01000008.1"/>
</dbReference>
<organism evidence="1 2">
    <name type="scientific">Streptomyces galbus</name>
    <dbReference type="NCBI Taxonomy" id="33898"/>
    <lineage>
        <taxon>Bacteria</taxon>
        <taxon>Bacillati</taxon>
        <taxon>Actinomycetota</taxon>
        <taxon>Actinomycetes</taxon>
        <taxon>Kitasatosporales</taxon>
        <taxon>Streptomycetaceae</taxon>
        <taxon>Streptomyces</taxon>
    </lineage>
</organism>
<sequence length="248" mass="26011">MTSVTADEYAWIRSSPLFRHALEVGYTLALVRGVVPAEVLRVMGAEPHGSCSGAEALVEEQDELFDAADDGDEPFLAGAFGVPGEGGDWTLVLLLGDGGTGIRPHVLEALSAGGRAVAHTSNGGKPMHFFHWYEDGELRTTFEWPTARSGSTPDALNSVMSEVGFDLPQGDGAPAGGDGRDVDTKAATFALAERLTGVGVTEDLLGGAEYLLGRVPEEPAEEWTGIVIDIADAQGGRLCREFPREGGG</sequence>